<dbReference type="SUPFAM" id="SSF103473">
    <property type="entry name" value="MFS general substrate transporter"/>
    <property type="match status" value="1"/>
</dbReference>
<keyword evidence="3 7" id="KW-0812">Transmembrane</keyword>
<gene>
    <name evidence="10" type="ORF">H072_2815</name>
</gene>
<feature type="transmembrane region" description="Helical" evidence="7">
    <location>
        <begin position="552"/>
        <end position="574"/>
    </location>
</feature>
<feature type="domain" description="F-box" evidence="8">
    <location>
        <begin position="145"/>
        <end position="192"/>
    </location>
</feature>
<evidence type="ECO:0000256" key="1">
    <source>
        <dbReference type="ARBA" id="ARBA00004141"/>
    </source>
</evidence>
<dbReference type="OMA" id="CKDLEYM"/>
<name>S8C650_DACHA</name>
<evidence type="ECO:0000256" key="2">
    <source>
        <dbReference type="ARBA" id="ARBA00022448"/>
    </source>
</evidence>
<organism evidence="10 11">
    <name type="scientific">Dactylellina haptotyla (strain CBS 200.50)</name>
    <name type="common">Nematode-trapping fungus</name>
    <name type="synonym">Monacrosporium haptotylum</name>
    <dbReference type="NCBI Taxonomy" id="1284197"/>
    <lineage>
        <taxon>Eukaryota</taxon>
        <taxon>Fungi</taxon>
        <taxon>Dikarya</taxon>
        <taxon>Ascomycota</taxon>
        <taxon>Pezizomycotina</taxon>
        <taxon>Orbiliomycetes</taxon>
        <taxon>Orbiliales</taxon>
        <taxon>Orbiliaceae</taxon>
        <taxon>Dactylellina</taxon>
    </lineage>
</organism>
<dbReference type="Gene3D" id="1.25.40.10">
    <property type="entry name" value="Tetratricopeptide repeat domain"/>
    <property type="match status" value="1"/>
</dbReference>
<dbReference type="Pfam" id="PF07690">
    <property type="entry name" value="MFS_1"/>
    <property type="match status" value="1"/>
</dbReference>
<evidence type="ECO:0008006" key="12">
    <source>
        <dbReference type="Google" id="ProtNLM"/>
    </source>
</evidence>
<dbReference type="STRING" id="1284197.S8C650"/>
<feature type="transmembrane region" description="Helical" evidence="7">
    <location>
        <begin position="638"/>
        <end position="658"/>
    </location>
</feature>
<dbReference type="PANTHER" id="PTHR23506:SF23">
    <property type="entry name" value="GH10249P"/>
    <property type="match status" value="1"/>
</dbReference>
<keyword evidence="4 7" id="KW-1133">Transmembrane helix</keyword>
<dbReference type="SUPFAM" id="SSF81383">
    <property type="entry name" value="F-box domain"/>
    <property type="match status" value="1"/>
</dbReference>
<comment type="caution">
    <text evidence="10">The sequence shown here is derived from an EMBL/GenBank/DDBJ whole genome shotgun (WGS) entry which is preliminary data.</text>
</comment>
<dbReference type="PANTHER" id="PTHR23506">
    <property type="entry name" value="GH10249P"/>
    <property type="match status" value="1"/>
</dbReference>
<dbReference type="InterPro" id="IPR020846">
    <property type="entry name" value="MFS_dom"/>
</dbReference>
<evidence type="ECO:0000313" key="10">
    <source>
        <dbReference type="EMBL" id="EPS43197.1"/>
    </source>
</evidence>
<dbReference type="InterPro" id="IPR011990">
    <property type="entry name" value="TPR-like_helical_dom_sf"/>
</dbReference>
<reference evidence="10 11" key="1">
    <citation type="journal article" date="2013" name="PLoS Genet.">
        <title>Genomic mechanisms accounting for the adaptation to parasitism in nematode-trapping fungi.</title>
        <authorList>
            <person name="Meerupati T."/>
            <person name="Andersson K.M."/>
            <person name="Friman E."/>
            <person name="Kumar D."/>
            <person name="Tunlid A."/>
            <person name="Ahren D."/>
        </authorList>
    </citation>
    <scope>NUCLEOTIDE SEQUENCE [LARGE SCALE GENOMIC DNA]</scope>
    <source>
        <strain evidence="10 11">CBS 200.50</strain>
    </source>
</reference>
<feature type="domain" description="Major facilitator superfamily (MFS) profile" evidence="9">
    <location>
        <begin position="455"/>
        <end position="704"/>
    </location>
</feature>
<keyword evidence="5 7" id="KW-0472">Membrane</keyword>
<evidence type="ECO:0000259" key="9">
    <source>
        <dbReference type="PROSITE" id="PS50850"/>
    </source>
</evidence>
<keyword evidence="11" id="KW-1185">Reference proteome</keyword>
<feature type="transmembrane region" description="Helical" evidence="7">
    <location>
        <begin position="610"/>
        <end position="632"/>
    </location>
</feature>
<dbReference type="InterPro" id="IPR036259">
    <property type="entry name" value="MFS_trans_sf"/>
</dbReference>
<keyword evidence="2" id="KW-0813">Transport</keyword>
<evidence type="ECO:0000256" key="7">
    <source>
        <dbReference type="SAM" id="Phobius"/>
    </source>
</evidence>
<dbReference type="CDD" id="cd09917">
    <property type="entry name" value="F-box_SF"/>
    <property type="match status" value="1"/>
</dbReference>
<dbReference type="InterPro" id="IPR036047">
    <property type="entry name" value="F-box-like_dom_sf"/>
</dbReference>
<dbReference type="SUPFAM" id="SSF52047">
    <property type="entry name" value="RNI-like"/>
    <property type="match status" value="1"/>
</dbReference>
<dbReference type="PROSITE" id="PS50005">
    <property type="entry name" value="TPR"/>
    <property type="match status" value="1"/>
</dbReference>
<reference evidence="11" key="2">
    <citation type="submission" date="2013-04" db="EMBL/GenBank/DDBJ databases">
        <title>Genomic mechanisms accounting for the adaptation to parasitism in nematode-trapping fungi.</title>
        <authorList>
            <person name="Ahren D.G."/>
        </authorList>
    </citation>
    <scope>NUCLEOTIDE SEQUENCE [LARGE SCALE GENOMIC DNA]</scope>
    <source>
        <strain evidence="11">CBS 200.50</strain>
    </source>
</reference>
<evidence type="ECO:0000256" key="4">
    <source>
        <dbReference type="ARBA" id="ARBA00022989"/>
    </source>
</evidence>
<evidence type="ECO:0000313" key="11">
    <source>
        <dbReference type="Proteomes" id="UP000015100"/>
    </source>
</evidence>
<dbReference type="InterPro" id="IPR001810">
    <property type="entry name" value="F-box_dom"/>
</dbReference>
<dbReference type="InterPro" id="IPR032675">
    <property type="entry name" value="LRR_dom_sf"/>
</dbReference>
<feature type="repeat" description="TPR" evidence="6">
    <location>
        <begin position="13"/>
        <end position="46"/>
    </location>
</feature>
<dbReference type="HOGENOM" id="CLU_024395_0_1_1"/>
<dbReference type="SUPFAM" id="SSF48452">
    <property type="entry name" value="TPR-like"/>
    <property type="match status" value="1"/>
</dbReference>
<dbReference type="SMART" id="SM00256">
    <property type="entry name" value="FBOX"/>
    <property type="match status" value="1"/>
</dbReference>
<accession>S8C650</accession>
<evidence type="ECO:0000256" key="6">
    <source>
        <dbReference type="PROSITE-ProRule" id="PRU00339"/>
    </source>
</evidence>
<dbReference type="InterPro" id="IPR019734">
    <property type="entry name" value="TPR_rpt"/>
</dbReference>
<protein>
    <recommendedName>
        <fullName evidence="12">F-box domain-containing protein</fullName>
    </recommendedName>
</protein>
<dbReference type="AlphaFoldDB" id="S8C650"/>
<dbReference type="Gene3D" id="3.80.10.10">
    <property type="entry name" value="Ribonuclease Inhibitor"/>
    <property type="match status" value="1"/>
</dbReference>
<dbReference type="Gene3D" id="1.20.1280.50">
    <property type="match status" value="1"/>
</dbReference>
<proteinExistence type="predicted"/>
<evidence type="ECO:0000256" key="5">
    <source>
        <dbReference type="ARBA" id="ARBA00023136"/>
    </source>
</evidence>
<feature type="transmembrane region" description="Helical" evidence="7">
    <location>
        <begin position="580"/>
        <end position="598"/>
    </location>
</feature>
<evidence type="ECO:0000256" key="3">
    <source>
        <dbReference type="ARBA" id="ARBA00022692"/>
    </source>
</evidence>
<dbReference type="Proteomes" id="UP000015100">
    <property type="component" value="Unassembled WGS sequence"/>
</dbReference>
<dbReference type="GO" id="GO:0016020">
    <property type="term" value="C:membrane"/>
    <property type="evidence" value="ECO:0007669"/>
    <property type="project" value="UniProtKB-SubCell"/>
</dbReference>
<dbReference type="InterPro" id="IPR011701">
    <property type="entry name" value="MFS"/>
</dbReference>
<dbReference type="GO" id="GO:0022857">
    <property type="term" value="F:transmembrane transporter activity"/>
    <property type="evidence" value="ECO:0007669"/>
    <property type="project" value="InterPro"/>
</dbReference>
<dbReference type="PROSITE" id="PS50850">
    <property type="entry name" value="MFS"/>
    <property type="match status" value="1"/>
</dbReference>
<sequence>MRFESSNVQLVAAEKLQGEGMAALRKGNLKVAIDKFTEAINMQPPILMTLLDSRAALYDKTDQLKLALKDAKRMMEHEKANPKGYLRAGKILHRMDKSTMAVEIYKLGIKHIEPSDPHLPRLKEMIEKALEKQNKALKAARKKIYDPMQVLPLELLEMVLEYLPFSNIVAMQRVSKTWQNVISSNARFWATLDFSHAKKPISRSALKNCINKSKYTLTKATLNRIHNFNDTTVIDMVSVCKDLEYMKVMDGFMGSSLTRAMELTKSLKTLILHCQIPYGTFEALINTELPLEHLECLRLGPIEGTLGFVKKEPCLALKRLLVNFAADGEKQRSMHMGQLIPLLPNVQELQLCKIKVEIEKIDLTTLERLEIFVCRHSELRTTEVLYPVSLQILDLSNTSFSNRAPNLAINQETLYNLKRLNLTKSDITVETLLELIPPHETQLTHLRIGFAKFIGFEILAEHYFNYKLLLNLVELSVEGDYEFSHRTIKDLYYLPSLKRLNFSVTSLNGAGAYQFIRNTIFRYVAGQWLRFSEWRDTNLIYRDHTKYRRSPFLWGLVLLGASTAMFCIGNSIPILVAARLIQGMPVGCIWVVGLALVIDTVPANEQNQSLGYVAAGITAGSSLGPLLGGVIYAKAGYVAVFILAFGVIGVDIILWLWVIERAAAKQWQAPAAASDDLVEGKDPDKLAKNEETVREKILNSDIGP</sequence>
<dbReference type="eggNOG" id="KOG3764">
    <property type="taxonomic scope" value="Eukaryota"/>
</dbReference>
<comment type="subcellular location">
    <subcellularLocation>
        <location evidence="1">Membrane</location>
        <topology evidence="1">Multi-pass membrane protein</topology>
    </subcellularLocation>
</comment>
<dbReference type="Gene3D" id="1.20.1250.20">
    <property type="entry name" value="MFS general substrate transporter like domains"/>
    <property type="match status" value="1"/>
</dbReference>
<dbReference type="OrthoDB" id="629492at2759"/>
<dbReference type="PROSITE" id="PS50181">
    <property type="entry name" value="FBOX"/>
    <property type="match status" value="1"/>
</dbReference>
<keyword evidence="6" id="KW-0802">TPR repeat</keyword>
<dbReference type="EMBL" id="AQGS01000086">
    <property type="protein sequence ID" value="EPS43197.1"/>
    <property type="molecule type" value="Genomic_DNA"/>
</dbReference>
<evidence type="ECO:0000259" key="8">
    <source>
        <dbReference type="PROSITE" id="PS50181"/>
    </source>
</evidence>
<dbReference type="InterPro" id="IPR050930">
    <property type="entry name" value="MFS_Vesicular_Transporter"/>
</dbReference>
<dbReference type="Pfam" id="PF12937">
    <property type="entry name" value="F-box-like"/>
    <property type="match status" value="1"/>
</dbReference>